<dbReference type="AlphaFoldDB" id="A0A941J003"/>
<accession>A0A941J003</accession>
<protein>
    <recommendedName>
        <fullName evidence="3">Peptidyl-prolyl cis-trans isomerase</fullName>
        <shortName evidence="3">PPIase</shortName>
        <ecNumber evidence="3">5.2.1.8</ecNumber>
    </recommendedName>
</protein>
<evidence type="ECO:0000259" key="4">
    <source>
        <dbReference type="PROSITE" id="PS50072"/>
    </source>
</evidence>
<comment type="similarity">
    <text evidence="3">Belongs to the cyclophilin-type PPIase family.</text>
</comment>
<evidence type="ECO:0000256" key="3">
    <source>
        <dbReference type="RuleBase" id="RU363019"/>
    </source>
</evidence>
<dbReference type="PROSITE" id="PS50072">
    <property type="entry name" value="CSA_PPIASE_2"/>
    <property type="match status" value="1"/>
</dbReference>
<reference evidence="5" key="2">
    <citation type="submission" date="2021-04" db="EMBL/GenBank/DDBJ databases">
        <authorList>
            <person name="Zhang T."/>
            <person name="Zhang Y."/>
            <person name="Lu D."/>
            <person name="Zuo D."/>
            <person name="Du Z."/>
        </authorList>
    </citation>
    <scope>NUCLEOTIDE SEQUENCE</scope>
    <source>
        <strain evidence="5">JR1</strain>
    </source>
</reference>
<comment type="function">
    <text evidence="3">PPIases accelerate the folding of proteins. It catalyzes the cis-trans isomerization of proline imidic peptide bonds in oligopeptides.</text>
</comment>
<evidence type="ECO:0000256" key="1">
    <source>
        <dbReference type="ARBA" id="ARBA00023110"/>
    </source>
</evidence>
<feature type="domain" description="PPIase cyclophilin-type" evidence="4">
    <location>
        <begin position="25"/>
        <end position="187"/>
    </location>
</feature>
<reference evidence="5" key="1">
    <citation type="journal article" date="2018" name="Int. J. Syst. Evol. Microbiol.">
        <title>Carboxylicivirga sediminis sp. nov., isolated from coastal sediment.</title>
        <authorList>
            <person name="Wang F.Q."/>
            <person name="Ren L.H."/>
            <person name="Zou R.J."/>
            <person name="Sun Y.Z."/>
            <person name="Liu X.J."/>
            <person name="Jiang F."/>
            <person name="Liu L.J."/>
        </authorList>
    </citation>
    <scope>NUCLEOTIDE SEQUENCE</scope>
    <source>
        <strain evidence="5">JR1</strain>
    </source>
</reference>
<sequence>MKYFLSISLLLLLLGCKENPRVVVETELGDILIEIYQDKAPVTTNNFLKYVNDGRYDSAGFYRVVNKDNQEGVEVKIDVIQGGLFEEEHPLVLKSILHESTNQTGVLHEDGTISMARLEPGSASSEFFICIGNQPELDYGGKRNSDGEGFAAFGKVIKGMDVVRKIWALSNTDQLLDEQVVIYNMHQL</sequence>
<dbReference type="SUPFAM" id="SSF50891">
    <property type="entry name" value="Cyclophilin-like"/>
    <property type="match status" value="1"/>
</dbReference>
<evidence type="ECO:0000313" key="6">
    <source>
        <dbReference type="Proteomes" id="UP000679220"/>
    </source>
</evidence>
<dbReference type="PRINTS" id="PR00153">
    <property type="entry name" value="CSAPPISMRASE"/>
</dbReference>
<dbReference type="InterPro" id="IPR044665">
    <property type="entry name" value="E_coli_cyclophilin_A-like"/>
</dbReference>
<dbReference type="InterPro" id="IPR029000">
    <property type="entry name" value="Cyclophilin-like_dom_sf"/>
</dbReference>
<dbReference type="PANTHER" id="PTHR43246">
    <property type="entry name" value="PEPTIDYL-PROLYL CIS-TRANS ISOMERASE CYP38, CHLOROPLASTIC"/>
    <property type="match status" value="1"/>
</dbReference>
<comment type="catalytic activity">
    <reaction evidence="3">
        <text>[protein]-peptidylproline (omega=180) = [protein]-peptidylproline (omega=0)</text>
        <dbReference type="Rhea" id="RHEA:16237"/>
        <dbReference type="Rhea" id="RHEA-COMP:10747"/>
        <dbReference type="Rhea" id="RHEA-COMP:10748"/>
        <dbReference type="ChEBI" id="CHEBI:83833"/>
        <dbReference type="ChEBI" id="CHEBI:83834"/>
        <dbReference type="EC" id="5.2.1.8"/>
    </reaction>
</comment>
<name>A0A941J003_9BACT</name>
<dbReference type="CDD" id="cd00317">
    <property type="entry name" value="cyclophilin"/>
    <property type="match status" value="1"/>
</dbReference>
<keyword evidence="1 3" id="KW-0697">Rotamase</keyword>
<keyword evidence="6" id="KW-1185">Reference proteome</keyword>
<dbReference type="Pfam" id="PF00160">
    <property type="entry name" value="Pro_isomerase"/>
    <property type="match status" value="1"/>
</dbReference>
<dbReference type="RefSeq" id="WP_212192878.1">
    <property type="nucleotide sequence ID" value="NZ_JAGTAR010000042.1"/>
</dbReference>
<dbReference type="InterPro" id="IPR002130">
    <property type="entry name" value="Cyclophilin-type_PPIase_dom"/>
</dbReference>
<organism evidence="5 6">
    <name type="scientific">Carboxylicivirga sediminis</name>
    <dbReference type="NCBI Taxonomy" id="2006564"/>
    <lineage>
        <taxon>Bacteria</taxon>
        <taxon>Pseudomonadati</taxon>
        <taxon>Bacteroidota</taxon>
        <taxon>Bacteroidia</taxon>
        <taxon>Marinilabiliales</taxon>
        <taxon>Marinilabiliaceae</taxon>
        <taxon>Carboxylicivirga</taxon>
    </lineage>
</organism>
<comment type="caution">
    <text evidence="5">The sequence shown here is derived from an EMBL/GenBank/DDBJ whole genome shotgun (WGS) entry which is preliminary data.</text>
</comment>
<evidence type="ECO:0000313" key="5">
    <source>
        <dbReference type="EMBL" id="MBR8537853.1"/>
    </source>
</evidence>
<dbReference type="GO" id="GO:0003755">
    <property type="term" value="F:peptidyl-prolyl cis-trans isomerase activity"/>
    <property type="evidence" value="ECO:0007669"/>
    <property type="project" value="UniProtKB-UniRule"/>
</dbReference>
<keyword evidence="2 3" id="KW-0413">Isomerase</keyword>
<dbReference type="Gene3D" id="2.40.100.10">
    <property type="entry name" value="Cyclophilin-like"/>
    <property type="match status" value="1"/>
</dbReference>
<dbReference type="EMBL" id="JAGTAR010000042">
    <property type="protein sequence ID" value="MBR8537853.1"/>
    <property type="molecule type" value="Genomic_DNA"/>
</dbReference>
<dbReference type="EC" id="5.2.1.8" evidence="3"/>
<proteinExistence type="inferred from homology"/>
<gene>
    <name evidence="5" type="ORF">KDU71_19940</name>
</gene>
<dbReference type="Proteomes" id="UP000679220">
    <property type="component" value="Unassembled WGS sequence"/>
</dbReference>
<dbReference type="PROSITE" id="PS51257">
    <property type="entry name" value="PROKAR_LIPOPROTEIN"/>
    <property type="match status" value="1"/>
</dbReference>
<evidence type="ECO:0000256" key="2">
    <source>
        <dbReference type="ARBA" id="ARBA00023235"/>
    </source>
</evidence>